<dbReference type="EMBL" id="JBGMDY010000004">
    <property type="protein sequence ID" value="KAL2337219.1"/>
    <property type="molecule type" value="Genomic_DNA"/>
</dbReference>
<dbReference type="Pfam" id="PF07734">
    <property type="entry name" value="FBA_1"/>
    <property type="match status" value="1"/>
</dbReference>
<dbReference type="SUPFAM" id="SSF50965">
    <property type="entry name" value="Galactose oxidase, central domain"/>
    <property type="match status" value="1"/>
</dbReference>
<evidence type="ECO:0000313" key="2">
    <source>
        <dbReference type="EMBL" id="KAL2337219.1"/>
    </source>
</evidence>
<dbReference type="InterPro" id="IPR036047">
    <property type="entry name" value="F-box-like_dom_sf"/>
</dbReference>
<dbReference type="PROSITE" id="PS50181">
    <property type="entry name" value="FBOX"/>
    <property type="match status" value="1"/>
</dbReference>
<accession>A0ABD1MN71</accession>
<dbReference type="InterPro" id="IPR017451">
    <property type="entry name" value="F-box-assoc_interact_dom"/>
</dbReference>
<feature type="domain" description="F-box" evidence="1">
    <location>
        <begin position="12"/>
        <end position="62"/>
    </location>
</feature>
<reference evidence="2 3" key="1">
    <citation type="submission" date="2024-08" db="EMBL/GenBank/DDBJ databases">
        <title>Insights into the chromosomal genome structure of Flemingia macrophylla.</title>
        <authorList>
            <person name="Ding Y."/>
            <person name="Zhao Y."/>
            <person name="Bi W."/>
            <person name="Wu M."/>
            <person name="Zhao G."/>
            <person name="Gong Y."/>
            <person name="Li W."/>
            <person name="Zhang P."/>
        </authorList>
    </citation>
    <scope>NUCLEOTIDE SEQUENCE [LARGE SCALE GENOMIC DNA]</scope>
    <source>
        <strain evidence="2">DYQJB</strain>
        <tissue evidence="2">Leaf</tissue>
    </source>
</reference>
<dbReference type="AlphaFoldDB" id="A0ABD1MN71"/>
<dbReference type="InterPro" id="IPR050796">
    <property type="entry name" value="SCF_F-box_component"/>
</dbReference>
<protein>
    <recommendedName>
        <fullName evidence="1">F-box domain-containing protein</fullName>
    </recommendedName>
</protein>
<sequence>MEQATSKKGKVINNNGNIPHDVALRIVSRLPVKSLKRFGCVHTSWSNLLENPEFVSMYFQNLFSKKDDDSMILLCQQVSESLPNLLLISGDRFEKRVKLDLPLPCLEEDVEYIAVLDYCDNGTIGLVRRKHPFGDQNVVLCNPTTKEFRVIPSGLSKLQGISFSFLVHAPGFWYDHVNDDYKLLQHAACFVAASKVTDYFWQIYSLKRKSWKKLDLDRVSPSQICKPMGSMVNMNGSLHWWGTMHYDIGTKKDLLISFDKSKETFHTTPIDCRTDSYSVNRYLTVFNGSIAVISNYPKTNLLNISILGEIGVKESWTKIFTIGPFPCFEMSIFVGNKGDVFFVKGDGELCCFDLRTQMSKAIGIRGAKDNFKILTYKESFLPFGGINY</sequence>
<organism evidence="2 3">
    <name type="scientific">Flemingia macrophylla</name>
    <dbReference type="NCBI Taxonomy" id="520843"/>
    <lineage>
        <taxon>Eukaryota</taxon>
        <taxon>Viridiplantae</taxon>
        <taxon>Streptophyta</taxon>
        <taxon>Embryophyta</taxon>
        <taxon>Tracheophyta</taxon>
        <taxon>Spermatophyta</taxon>
        <taxon>Magnoliopsida</taxon>
        <taxon>eudicotyledons</taxon>
        <taxon>Gunneridae</taxon>
        <taxon>Pentapetalae</taxon>
        <taxon>rosids</taxon>
        <taxon>fabids</taxon>
        <taxon>Fabales</taxon>
        <taxon>Fabaceae</taxon>
        <taxon>Papilionoideae</taxon>
        <taxon>50 kb inversion clade</taxon>
        <taxon>NPAAA clade</taxon>
        <taxon>indigoferoid/millettioid clade</taxon>
        <taxon>Phaseoleae</taxon>
        <taxon>Flemingia</taxon>
    </lineage>
</organism>
<gene>
    <name evidence="2" type="ORF">Fmac_011665</name>
</gene>
<dbReference type="InterPro" id="IPR011043">
    <property type="entry name" value="Gal_Oxase/kelch_b-propeller"/>
</dbReference>
<keyword evidence="3" id="KW-1185">Reference proteome</keyword>
<dbReference type="PANTHER" id="PTHR31672">
    <property type="entry name" value="BNACNNG10540D PROTEIN"/>
    <property type="match status" value="1"/>
</dbReference>
<proteinExistence type="predicted"/>
<dbReference type="Proteomes" id="UP001603857">
    <property type="component" value="Unassembled WGS sequence"/>
</dbReference>
<name>A0ABD1MN71_9FABA</name>
<dbReference type="SUPFAM" id="SSF81383">
    <property type="entry name" value="F-box domain"/>
    <property type="match status" value="1"/>
</dbReference>
<dbReference type="Pfam" id="PF00646">
    <property type="entry name" value="F-box"/>
    <property type="match status" value="1"/>
</dbReference>
<evidence type="ECO:0000313" key="3">
    <source>
        <dbReference type="Proteomes" id="UP001603857"/>
    </source>
</evidence>
<dbReference type="InterPro" id="IPR006527">
    <property type="entry name" value="F-box-assoc_dom_typ1"/>
</dbReference>
<dbReference type="PANTHER" id="PTHR31672:SF13">
    <property type="entry name" value="F-BOX PROTEIN CPR30-LIKE"/>
    <property type="match status" value="1"/>
</dbReference>
<evidence type="ECO:0000259" key="1">
    <source>
        <dbReference type="PROSITE" id="PS50181"/>
    </source>
</evidence>
<dbReference type="NCBIfam" id="TIGR01640">
    <property type="entry name" value="F_box_assoc_1"/>
    <property type="match status" value="1"/>
</dbReference>
<dbReference type="InterPro" id="IPR001810">
    <property type="entry name" value="F-box_dom"/>
</dbReference>
<comment type="caution">
    <text evidence="2">The sequence shown here is derived from an EMBL/GenBank/DDBJ whole genome shotgun (WGS) entry which is preliminary data.</text>
</comment>